<reference evidence="1 2" key="1">
    <citation type="submission" date="2020-03" db="EMBL/GenBank/DDBJ databases">
        <title>Cyclobacterium plantarum sp. nov., a marine bacterium isolated from a coastal-marine wetland.</title>
        <authorList>
            <person name="Sanchez-Porro C."/>
            <person name="Ventosa A."/>
            <person name="Amoozegar M."/>
        </authorList>
    </citation>
    <scope>NUCLEOTIDE SEQUENCE [LARGE SCALE GENOMIC DNA]</scope>
    <source>
        <strain evidence="1 2">GBPx2</strain>
    </source>
</reference>
<name>A0ABX0H6S1_9BACT</name>
<comment type="caution">
    <text evidence="1">The sequence shown here is derived from an EMBL/GenBank/DDBJ whole genome shotgun (WGS) entry which is preliminary data.</text>
</comment>
<sequence length="318" mass="36678">MINTYTPGEEKDIQELIRVMKDYLKQEYPEGKILRNFHPKMHGLLKGTLTIRQDIPEALQVGLFKEARQYDVWIRLSNAPPKVRSDKPASGRGLAIKVLQVKGEMIEEDPIGCSTQNFLMTTSPILSTWTIRLYKKAIKAVLFGLWEQLRFAINPSHWRSIYLTLKYSAKHDNLLSQTYFSGGAFRHGPDHFVKFVLTPNNPALGYTLAEPRSENFLKEQLKEDCQEREHAFTLNVQIHKDEKEQPLENTSKVWKAGLVPLASLNIPKQDFDTEERRAMGEKMEFSPWIGLEDHTPVGGINRARRRVYKELAAFRKSL</sequence>
<evidence type="ECO:0000313" key="1">
    <source>
        <dbReference type="EMBL" id="NHE56588.1"/>
    </source>
</evidence>
<dbReference type="PANTHER" id="PTHR36195">
    <property type="entry name" value="DOMAIN PROTEIN, PUTATIVE (AFU_ORTHOLOGUE AFUA_5G01990)-RELATED-RELATED"/>
    <property type="match status" value="1"/>
</dbReference>
<dbReference type="Proteomes" id="UP000649799">
    <property type="component" value="Unassembled WGS sequence"/>
</dbReference>
<gene>
    <name evidence="1" type="ORF">G9Q97_07150</name>
</gene>
<dbReference type="PANTHER" id="PTHR36195:SF4">
    <property type="entry name" value="DOMAIN PROTEIN, PUTATIVE (AFU_ORTHOLOGUE AFUA_5G01990)-RELATED"/>
    <property type="match status" value="1"/>
</dbReference>
<dbReference type="SUPFAM" id="SSF56634">
    <property type="entry name" value="Heme-dependent catalase-like"/>
    <property type="match status" value="1"/>
</dbReference>
<protein>
    <submittedName>
        <fullName evidence="1">Catalase</fullName>
    </submittedName>
</protein>
<dbReference type="RefSeq" id="WP_166144641.1">
    <property type="nucleotide sequence ID" value="NZ_JAANYN010000002.1"/>
</dbReference>
<dbReference type="InterPro" id="IPR020835">
    <property type="entry name" value="Catalase_sf"/>
</dbReference>
<dbReference type="Gene3D" id="2.40.180.10">
    <property type="entry name" value="Catalase core domain"/>
    <property type="match status" value="1"/>
</dbReference>
<keyword evidence="2" id="KW-1185">Reference proteome</keyword>
<proteinExistence type="predicted"/>
<organism evidence="1 2">
    <name type="scientific">Cyclobacterium plantarum</name>
    <dbReference type="NCBI Taxonomy" id="2716263"/>
    <lineage>
        <taxon>Bacteria</taxon>
        <taxon>Pseudomonadati</taxon>
        <taxon>Bacteroidota</taxon>
        <taxon>Cytophagia</taxon>
        <taxon>Cytophagales</taxon>
        <taxon>Cyclobacteriaceae</taxon>
        <taxon>Cyclobacterium</taxon>
    </lineage>
</organism>
<accession>A0ABX0H6S1</accession>
<dbReference type="EMBL" id="JAANYN010000002">
    <property type="protein sequence ID" value="NHE56588.1"/>
    <property type="molecule type" value="Genomic_DNA"/>
</dbReference>
<evidence type="ECO:0000313" key="2">
    <source>
        <dbReference type="Proteomes" id="UP000649799"/>
    </source>
</evidence>